<feature type="domain" description="V-SNARE coiled-coil homology" evidence="2">
    <location>
        <begin position="40"/>
        <end position="100"/>
    </location>
</feature>
<gene>
    <name evidence="3" type="ORF">FME351_LOCUS18425</name>
</gene>
<dbReference type="SUPFAM" id="SSF58038">
    <property type="entry name" value="SNARE fusion complex"/>
    <property type="match status" value="1"/>
</dbReference>
<dbReference type="Proteomes" id="UP000663869">
    <property type="component" value="Unassembled WGS sequence"/>
</dbReference>
<evidence type="ECO:0000313" key="4">
    <source>
        <dbReference type="Proteomes" id="UP000663869"/>
    </source>
</evidence>
<name>A0A818ITV8_9BILA</name>
<keyword evidence="1" id="KW-0175">Coiled coil</keyword>
<evidence type="ECO:0000256" key="1">
    <source>
        <dbReference type="PROSITE-ProRule" id="PRU00290"/>
    </source>
</evidence>
<dbReference type="PROSITE" id="PS50892">
    <property type="entry name" value="V_SNARE"/>
    <property type="match status" value="1"/>
</dbReference>
<proteinExistence type="predicted"/>
<dbReference type="InterPro" id="IPR042855">
    <property type="entry name" value="V_SNARE_CC"/>
</dbReference>
<dbReference type="AlphaFoldDB" id="A0A818ITV8"/>
<dbReference type="EMBL" id="CAJNYU010002281">
    <property type="protein sequence ID" value="CAF3529935.1"/>
    <property type="molecule type" value="Genomic_DNA"/>
</dbReference>
<reference evidence="3" key="1">
    <citation type="submission" date="2021-02" db="EMBL/GenBank/DDBJ databases">
        <authorList>
            <person name="Nowell W R."/>
        </authorList>
    </citation>
    <scope>NUCLEOTIDE SEQUENCE</scope>
</reference>
<accession>A0A818ITV8</accession>
<evidence type="ECO:0000259" key="2">
    <source>
        <dbReference type="PROSITE" id="PS50892"/>
    </source>
</evidence>
<organism evidence="3 4">
    <name type="scientific">Rotaria socialis</name>
    <dbReference type="NCBI Taxonomy" id="392032"/>
    <lineage>
        <taxon>Eukaryota</taxon>
        <taxon>Metazoa</taxon>
        <taxon>Spiralia</taxon>
        <taxon>Gnathifera</taxon>
        <taxon>Rotifera</taxon>
        <taxon>Eurotatoria</taxon>
        <taxon>Bdelloidea</taxon>
        <taxon>Philodinida</taxon>
        <taxon>Philodinidae</taxon>
        <taxon>Rotaria</taxon>
    </lineage>
</organism>
<sequence length="102" mass="11428">MNVYFIEVFLSKTMFSFIKVGVAAGKAPYGVAKKDDVNANMNRMRDTVESACGVVNDTRNKLIERGQKLGEVEIASKQMSERAEEFASLPHKVMLKQKQKAE</sequence>
<evidence type="ECO:0000313" key="3">
    <source>
        <dbReference type="EMBL" id="CAF3529935.1"/>
    </source>
</evidence>
<comment type="caution">
    <text evidence="3">The sequence shown here is derived from an EMBL/GenBank/DDBJ whole genome shotgun (WGS) entry which is preliminary data.</text>
</comment>
<dbReference type="Gene3D" id="1.20.5.110">
    <property type="match status" value="1"/>
</dbReference>
<dbReference type="CDD" id="cd15873">
    <property type="entry name" value="R-SNARE_STXBP5_6"/>
    <property type="match status" value="1"/>
</dbReference>
<protein>
    <recommendedName>
        <fullName evidence="2">V-SNARE coiled-coil homology domain-containing protein</fullName>
    </recommendedName>
</protein>